<dbReference type="PANTHER" id="PTHR24363">
    <property type="entry name" value="SERINE/THREONINE PROTEIN KINASE"/>
    <property type="match status" value="1"/>
</dbReference>
<name>K9W5T3_9CYAN</name>
<evidence type="ECO:0000256" key="4">
    <source>
        <dbReference type="ARBA" id="ARBA00022741"/>
    </source>
</evidence>
<dbReference type="Gene3D" id="1.25.40.620">
    <property type="match status" value="1"/>
</dbReference>
<keyword evidence="5 11" id="KW-0418">Kinase</keyword>
<comment type="catalytic activity">
    <reaction evidence="7">
        <text>L-threonyl-[protein] + ATP = O-phospho-L-threonyl-[protein] + ADP + H(+)</text>
        <dbReference type="Rhea" id="RHEA:46608"/>
        <dbReference type="Rhea" id="RHEA-COMP:11060"/>
        <dbReference type="Rhea" id="RHEA-COMP:11605"/>
        <dbReference type="ChEBI" id="CHEBI:15378"/>
        <dbReference type="ChEBI" id="CHEBI:30013"/>
        <dbReference type="ChEBI" id="CHEBI:30616"/>
        <dbReference type="ChEBI" id="CHEBI:61977"/>
        <dbReference type="ChEBI" id="CHEBI:456216"/>
        <dbReference type="EC" id="2.7.11.1"/>
    </reaction>
</comment>
<dbReference type="InterPro" id="IPR037215">
    <property type="entry name" value="GUN4-like_sf"/>
</dbReference>
<dbReference type="InterPro" id="IPR017441">
    <property type="entry name" value="Protein_kinase_ATP_BS"/>
</dbReference>
<keyword evidence="2 11" id="KW-0723">Serine/threonine-protein kinase</keyword>
<dbReference type="STRING" id="1173022.Cri9333_4316"/>
<dbReference type="InterPro" id="IPR011009">
    <property type="entry name" value="Kinase-like_dom_sf"/>
</dbReference>
<evidence type="ECO:0000256" key="8">
    <source>
        <dbReference type="ARBA" id="ARBA00048679"/>
    </source>
</evidence>
<dbReference type="PROSITE" id="PS50011">
    <property type="entry name" value="PROTEIN_KINASE_DOM"/>
    <property type="match status" value="1"/>
</dbReference>
<evidence type="ECO:0000313" key="12">
    <source>
        <dbReference type="Proteomes" id="UP000010472"/>
    </source>
</evidence>
<dbReference type="eggNOG" id="COG0515">
    <property type="taxonomic scope" value="Bacteria"/>
</dbReference>
<dbReference type="InterPro" id="IPR008629">
    <property type="entry name" value="GUN4-like"/>
</dbReference>
<dbReference type="AlphaFoldDB" id="K9W5T3"/>
<dbReference type="SUPFAM" id="SSF56112">
    <property type="entry name" value="Protein kinase-like (PK-like)"/>
    <property type="match status" value="1"/>
</dbReference>
<dbReference type="GO" id="GO:0005524">
    <property type="term" value="F:ATP binding"/>
    <property type="evidence" value="ECO:0007669"/>
    <property type="project" value="UniProtKB-UniRule"/>
</dbReference>
<dbReference type="KEGG" id="cep:Cri9333_4316"/>
<accession>K9W5T3</accession>
<comment type="catalytic activity">
    <reaction evidence="8">
        <text>L-seryl-[protein] + ATP = O-phospho-L-seryl-[protein] + ADP + H(+)</text>
        <dbReference type="Rhea" id="RHEA:17989"/>
        <dbReference type="Rhea" id="RHEA-COMP:9863"/>
        <dbReference type="Rhea" id="RHEA-COMP:11604"/>
        <dbReference type="ChEBI" id="CHEBI:15378"/>
        <dbReference type="ChEBI" id="CHEBI:29999"/>
        <dbReference type="ChEBI" id="CHEBI:30616"/>
        <dbReference type="ChEBI" id="CHEBI:83421"/>
        <dbReference type="ChEBI" id="CHEBI:456216"/>
        <dbReference type="EC" id="2.7.11.1"/>
    </reaction>
</comment>
<evidence type="ECO:0000259" key="10">
    <source>
        <dbReference type="PROSITE" id="PS50011"/>
    </source>
</evidence>
<reference evidence="11 12" key="1">
    <citation type="submission" date="2012-06" db="EMBL/GenBank/DDBJ databases">
        <title>Finished chromosome of genome of Crinalium epipsammum PCC 9333.</title>
        <authorList>
            <consortium name="US DOE Joint Genome Institute"/>
            <person name="Gugger M."/>
            <person name="Coursin T."/>
            <person name="Rippka R."/>
            <person name="Tandeau De Marsac N."/>
            <person name="Huntemann M."/>
            <person name="Wei C.-L."/>
            <person name="Han J."/>
            <person name="Detter J.C."/>
            <person name="Han C."/>
            <person name="Tapia R."/>
            <person name="Davenport K."/>
            <person name="Daligault H."/>
            <person name="Erkkila T."/>
            <person name="Gu W."/>
            <person name="Munk A.C.C."/>
            <person name="Teshima H."/>
            <person name="Xu Y."/>
            <person name="Chain P."/>
            <person name="Chen A."/>
            <person name="Krypides N."/>
            <person name="Mavromatis K."/>
            <person name="Markowitz V."/>
            <person name="Szeto E."/>
            <person name="Ivanova N."/>
            <person name="Mikhailova N."/>
            <person name="Ovchinnikova G."/>
            <person name="Pagani I."/>
            <person name="Pati A."/>
            <person name="Goodwin L."/>
            <person name="Peters L."/>
            <person name="Pitluck S."/>
            <person name="Woyke T."/>
            <person name="Kerfeld C."/>
        </authorList>
    </citation>
    <scope>NUCLEOTIDE SEQUENCE [LARGE SCALE GENOMIC DNA]</scope>
    <source>
        <strain evidence="11 12">PCC 9333</strain>
    </source>
</reference>
<sequence>MSYCLNPQCHYPVNSPPERFCNRCGFRLLLKERYSAINPLGMGGFGRTFLAVDQDIPSHPKCVIKQLYFSHSEPKTFKKVVALFNQEAIRLDELGKHPQIPTLLASFEQEQNLYLVQDFIDGNTLEEELEKNGVYNESQIWTLLKSLLPVLQFIHDHQVVHRDIKPSNIIRRKTDDQLVLIDFGVAKLLTNSAILKPGTIIGSPEYMAPEQGRGKALPASDLYSLGVTCINLLTGVPTLDMFDIVNDCWMWQDFLPAGVKISDRLTEILDKLLKDSLKERYQSAEEVLQAINLNNTVKATNSHNLINLISELNTDYTKLQHLLAKKRWKEADEETWVVLCKASHKSVGSYLFNSDIDQLPCEDLQIINQLWLLYSSGRFGFSVQKRIYRAVGGEYATFCEIIGWKVHNSNFSDSALQFHSSAPTGHLPSRRWVGGCYSWWLHAQHMATRLEQCGIN</sequence>
<dbReference type="EMBL" id="CP003620">
    <property type="protein sequence ID" value="AFZ15102.1"/>
    <property type="molecule type" value="Genomic_DNA"/>
</dbReference>
<dbReference type="PATRIC" id="fig|1173022.3.peg.4662"/>
<keyword evidence="3" id="KW-0808">Transferase</keyword>
<dbReference type="Gene3D" id="1.10.10.1770">
    <property type="entry name" value="Gun4-like"/>
    <property type="match status" value="1"/>
</dbReference>
<evidence type="ECO:0000313" key="11">
    <source>
        <dbReference type="EMBL" id="AFZ15102.1"/>
    </source>
</evidence>
<dbReference type="SUPFAM" id="SSF140869">
    <property type="entry name" value="GUN4-like"/>
    <property type="match status" value="1"/>
</dbReference>
<dbReference type="Pfam" id="PF00069">
    <property type="entry name" value="Pkinase"/>
    <property type="match status" value="1"/>
</dbReference>
<dbReference type="NCBIfam" id="NF045510">
    <property type="entry name" value="4Cys_prefix_kin"/>
    <property type="match status" value="1"/>
</dbReference>
<dbReference type="HOGENOM" id="CLU_000288_135_5_3"/>
<dbReference type="CDD" id="cd14014">
    <property type="entry name" value="STKc_PknB_like"/>
    <property type="match status" value="1"/>
</dbReference>
<feature type="binding site" evidence="9">
    <location>
        <position position="65"/>
    </location>
    <ligand>
        <name>ATP</name>
        <dbReference type="ChEBI" id="CHEBI:30616"/>
    </ligand>
</feature>
<dbReference type="InterPro" id="IPR000719">
    <property type="entry name" value="Prot_kinase_dom"/>
</dbReference>
<proteinExistence type="predicted"/>
<dbReference type="Gene3D" id="1.10.510.10">
    <property type="entry name" value="Transferase(Phosphotransferase) domain 1"/>
    <property type="match status" value="1"/>
</dbReference>
<evidence type="ECO:0000256" key="2">
    <source>
        <dbReference type="ARBA" id="ARBA00022527"/>
    </source>
</evidence>
<dbReference type="SMART" id="SM00220">
    <property type="entry name" value="S_TKc"/>
    <property type="match status" value="1"/>
</dbReference>
<dbReference type="EC" id="2.7.11.1" evidence="1"/>
<evidence type="ECO:0000256" key="3">
    <source>
        <dbReference type="ARBA" id="ARBA00022679"/>
    </source>
</evidence>
<evidence type="ECO:0000256" key="7">
    <source>
        <dbReference type="ARBA" id="ARBA00047899"/>
    </source>
</evidence>
<protein>
    <recommendedName>
        <fullName evidence="1">non-specific serine/threonine protein kinase</fullName>
        <ecNumber evidence="1">2.7.11.1</ecNumber>
    </recommendedName>
</protein>
<dbReference type="Gene3D" id="3.30.200.20">
    <property type="entry name" value="Phosphorylase Kinase, domain 1"/>
    <property type="match status" value="1"/>
</dbReference>
<dbReference type="CDD" id="cd16383">
    <property type="entry name" value="GUN4"/>
    <property type="match status" value="1"/>
</dbReference>
<keyword evidence="6 9" id="KW-0067">ATP-binding</keyword>
<dbReference type="Proteomes" id="UP000010472">
    <property type="component" value="Chromosome"/>
</dbReference>
<dbReference type="RefSeq" id="WP_015205196.1">
    <property type="nucleotide sequence ID" value="NC_019753.1"/>
</dbReference>
<evidence type="ECO:0000256" key="9">
    <source>
        <dbReference type="PROSITE-ProRule" id="PRU10141"/>
    </source>
</evidence>
<organism evidence="11 12">
    <name type="scientific">Crinalium epipsammum PCC 9333</name>
    <dbReference type="NCBI Taxonomy" id="1173022"/>
    <lineage>
        <taxon>Bacteria</taxon>
        <taxon>Bacillati</taxon>
        <taxon>Cyanobacteriota</taxon>
        <taxon>Cyanophyceae</taxon>
        <taxon>Gomontiellales</taxon>
        <taxon>Gomontiellaceae</taxon>
        <taxon>Crinalium</taxon>
    </lineage>
</organism>
<keyword evidence="12" id="KW-1185">Reference proteome</keyword>
<dbReference type="PROSITE" id="PS00107">
    <property type="entry name" value="PROTEIN_KINASE_ATP"/>
    <property type="match status" value="1"/>
</dbReference>
<evidence type="ECO:0000256" key="6">
    <source>
        <dbReference type="ARBA" id="ARBA00022840"/>
    </source>
</evidence>
<keyword evidence="4 9" id="KW-0547">Nucleotide-binding</keyword>
<dbReference type="Pfam" id="PF05419">
    <property type="entry name" value="GUN4"/>
    <property type="match status" value="1"/>
</dbReference>
<dbReference type="PANTHER" id="PTHR24363:SF0">
    <property type="entry name" value="SERINE_THREONINE KINASE LIKE DOMAIN CONTAINING 1"/>
    <property type="match status" value="1"/>
</dbReference>
<feature type="domain" description="Protein kinase" evidence="10">
    <location>
        <begin position="34"/>
        <end position="306"/>
    </location>
</feature>
<evidence type="ECO:0000256" key="5">
    <source>
        <dbReference type="ARBA" id="ARBA00022777"/>
    </source>
</evidence>
<gene>
    <name evidence="11" type="ORF">Cri9333_4316</name>
</gene>
<evidence type="ECO:0000256" key="1">
    <source>
        <dbReference type="ARBA" id="ARBA00012513"/>
    </source>
</evidence>
<dbReference type="OrthoDB" id="437733at2"/>
<dbReference type="GO" id="GO:0004674">
    <property type="term" value="F:protein serine/threonine kinase activity"/>
    <property type="evidence" value="ECO:0007669"/>
    <property type="project" value="UniProtKB-KW"/>
</dbReference>